<keyword evidence="1" id="KW-0472">Membrane</keyword>
<dbReference type="AlphaFoldDB" id="A0A222GAY2"/>
<proteinExistence type="predicted"/>
<reference evidence="2 3" key="1">
    <citation type="submission" date="2017-08" db="EMBL/GenBank/DDBJ databases">
        <title>Complete genome of Colwellia sp. NB097-1, a psychrophile bacterium ioslated from Bering Sea.</title>
        <authorList>
            <person name="Chen X."/>
        </authorList>
    </citation>
    <scope>NUCLEOTIDE SEQUENCE [LARGE SCALE GENOMIC DNA]</scope>
    <source>
        <strain evidence="2 3">NB097-1</strain>
    </source>
</reference>
<feature type="transmembrane region" description="Helical" evidence="1">
    <location>
        <begin position="34"/>
        <end position="54"/>
    </location>
</feature>
<dbReference type="KEGG" id="cber:B5D82_14075"/>
<dbReference type="RefSeq" id="WP_081152394.1">
    <property type="nucleotide sequence ID" value="NZ_CP020465.1"/>
</dbReference>
<organism evidence="2 3">
    <name type="scientific">Cognaticolwellia beringensis</name>
    <dbReference type="NCBI Taxonomy" id="1967665"/>
    <lineage>
        <taxon>Bacteria</taxon>
        <taxon>Pseudomonadati</taxon>
        <taxon>Pseudomonadota</taxon>
        <taxon>Gammaproteobacteria</taxon>
        <taxon>Alteromonadales</taxon>
        <taxon>Colwelliaceae</taxon>
        <taxon>Cognaticolwellia</taxon>
    </lineage>
</organism>
<evidence type="ECO:0000313" key="2">
    <source>
        <dbReference type="EMBL" id="ASP48793.1"/>
    </source>
</evidence>
<evidence type="ECO:0000313" key="3">
    <source>
        <dbReference type="Proteomes" id="UP000202259"/>
    </source>
</evidence>
<sequence length="59" mass="6308">MDDKTKDNLKTSALLATGTLTQFALLKSMTQSKILTVMVIVGAILFGGLVMFLIKMSGT</sequence>
<protein>
    <submittedName>
        <fullName evidence="2">Uncharacterized protein</fullName>
    </submittedName>
</protein>
<gene>
    <name evidence="2" type="ORF">B5D82_14075</name>
</gene>
<keyword evidence="1" id="KW-0812">Transmembrane</keyword>
<accession>A0A222GAY2</accession>
<dbReference type="EMBL" id="CP020465">
    <property type="protein sequence ID" value="ASP48793.1"/>
    <property type="molecule type" value="Genomic_DNA"/>
</dbReference>
<keyword evidence="1" id="KW-1133">Transmembrane helix</keyword>
<keyword evidence="3" id="KW-1185">Reference proteome</keyword>
<dbReference type="Proteomes" id="UP000202259">
    <property type="component" value="Chromosome"/>
</dbReference>
<evidence type="ECO:0000256" key="1">
    <source>
        <dbReference type="SAM" id="Phobius"/>
    </source>
</evidence>
<name>A0A222GAY2_9GAMM</name>